<protein>
    <submittedName>
        <fullName evidence="1">Uncharacterized protein</fullName>
    </submittedName>
</protein>
<reference evidence="1" key="2">
    <citation type="submission" date="2018-05" db="EMBL/GenBank/DDBJ databases">
        <title>OmerRS3 (Oryza meridionalis Reference Sequence Version 3).</title>
        <authorList>
            <person name="Zhang J."/>
            <person name="Kudrna D."/>
            <person name="Lee S."/>
            <person name="Talag J."/>
            <person name="Welchert J."/>
            <person name="Wing R.A."/>
        </authorList>
    </citation>
    <scope>NUCLEOTIDE SEQUENCE [LARGE SCALE GENOMIC DNA]</scope>
    <source>
        <strain evidence="1">cv. OR44</strain>
    </source>
</reference>
<evidence type="ECO:0000313" key="2">
    <source>
        <dbReference type="Proteomes" id="UP000008021"/>
    </source>
</evidence>
<keyword evidence="2" id="KW-1185">Reference proteome</keyword>
<dbReference type="Proteomes" id="UP000008021">
    <property type="component" value="Chromosome 3"/>
</dbReference>
<name>A0A0E0CU91_9ORYZ</name>
<proteinExistence type="predicted"/>
<evidence type="ECO:0000313" key="1">
    <source>
        <dbReference type="EnsemblPlants" id="OMERI03G01410.1"/>
    </source>
</evidence>
<dbReference type="HOGENOM" id="CLU_1322751_0_0_1"/>
<reference evidence="1" key="1">
    <citation type="submission" date="2015-04" db="UniProtKB">
        <authorList>
            <consortium name="EnsemblPlants"/>
        </authorList>
    </citation>
    <scope>IDENTIFICATION</scope>
</reference>
<dbReference type="EnsemblPlants" id="OMERI03G01410.1">
    <property type="protein sequence ID" value="OMERI03G01410.1"/>
    <property type="gene ID" value="OMERI03G01410"/>
</dbReference>
<dbReference type="Gramene" id="OMERI03G01410.1">
    <property type="protein sequence ID" value="OMERI03G01410.1"/>
    <property type="gene ID" value="OMERI03G01410"/>
</dbReference>
<organism evidence="1">
    <name type="scientific">Oryza meridionalis</name>
    <dbReference type="NCBI Taxonomy" id="40149"/>
    <lineage>
        <taxon>Eukaryota</taxon>
        <taxon>Viridiplantae</taxon>
        <taxon>Streptophyta</taxon>
        <taxon>Embryophyta</taxon>
        <taxon>Tracheophyta</taxon>
        <taxon>Spermatophyta</taxon>
        <taxon>Magnoliopsida</taxon>
        <taxon>Liliopsida</taxon>
        <taxon>Poales</taxon>
        <taxon>Poaceae</taxon>
        <taxon>BOP clade</taxon>
        <taxon>Oryzoideae</taxon>
        <taxon>Oryzeae</taxon>
        <taxon>Oryzinae</taxon>
        <taxon>Oryza</taxon>
    </lineage>
</organism>
<sequence>MRLPKGDRCGTPLRRLLPLAEVGGGVDGVKLCTTLLLSLLPPLVLVHESSDSYRASLSAALFFFLLPPSPPPPPPPPHPPCFFLGRYPPDVPTICREKKIKAPLLVYTSMRRARIDGVDACVRYLASEGAEAEGVEEAALADLAGVGDALAGPRLGALVEEHDARAVDDVRLHAGDVQHLLYLRHPDHVVVRRPPYLLHPRHGQTGNA</sequence>
<accession>A0A0E0CU91</accession>
<dbReference type="AlphaFoldDB" id="A0A0E0CU91"/>